<evidence type="ECO:0000313" key="2">
    <source>
        <dbReference type="Proteomes" id="UP000009183"/>
    </source>
</evidence>
<keyword evidence="2" id="KW-1185">Reference proteome</keyword>
<dbReference type="EMBL" id="FN594950">
    <property type="protein sequence ID" value="CBI14917.3"/>
    <property type="molecule type" value="Genomic_DNA"/>
</dbReference>
<evidence type="ECO:0000313" key="1">
    <source>
        <dbReference type="EMBL" id="CBI14917.3"/>
    </source>
</evidence>
<dbReference type="AlphaFoldDB" id="D7SHF8"/>
<protein>
    <submittedName>
        <fullName evidence="1">Uncharacterized protein</fullName>
    </submittedName>
</protein>
<dbReference type="InParanoid" id="D7SHF8"/>
<reference evidence="2" key="1">
    <citation type="journal article" date="2007" name="Nature">
        <title>The grapevine genome sequence suggests ancestral hexaploidization in major angiosperm phyla.</title>
        <authorList>
            <consortium name="The French-Italian Public Consortium for Grapevine Genome Characterization."/>
            <person name="Jaillon O."/>
            <person name="Aury J.-M."/>
            <person name="Noel B."/>
            <person name="Policriti A."/>
            <person name="Clepet C."/>
            <person name="Casagrande A."/>
            <person name="Choisne N."/>
            <person name="Aubourg S."/>
            <person name="Vitulo N."/>
            <person name="Jubin C."/>
            <person name="Vezzi A."/>
            <person name="Legeai F."/>
            <person name="Hugueney P."/>
            <person name="Dasilva C."/>
            <person name="Horner D."/>
            <person name="Mica E."/>
            <person name="Jublot D."/>
            <person name="Poulain J."/>
            <person name="Bruyere C."/>
            <person name="Billault A."/>
            <person name="Segurens B."/>
            <person name="Gouyvenoux M."/>
            <person name="Ugarte E."/>
            <person name="Cattonaro F."/>
            <person name="Anthouard V."/>
            <person name="Vico V."/>
            <person name="Del Fabbro C."/>
            <person name="Alaux M."/>
            <person name="Di Gaspero G."/>
            <person name="Dumas V."/>
            <person name="Felice N."/>
            <person name="Paillard S."/>
            <person name="Juman I."/>
            <person name="Moroldo M."/>
            <person name="Scalabrin S."/>
            <person name="Canaguier A."/>
            <person name="Le Clainche I."/>
            <person name="Malacrida G."/>
            <person name="Durand E."/>
            <person name="Pesole G."/>
            <person name="Laucou V."/>
            <person name="Chatelet P."/>
            <person name="Merdinoglu D."/>
            <person name="Delledonne M."/>
            <person name="Pezzotti M."/>
            <person name="Lecharny A."/>
            <person name="Scarpelli C."/>
            <person name="Artiguenave F."/>
            <person name="Pe M.E."/>
            <person name="Valle G."/>
            <person name="Morgante M."/>
            <person name="Caboche M."/>
            <person name="Adam-Blondon A.-F."/>
            <person name="Weissenbach J."/>
            <person name="Quetier F."/>
            <person name="Wincker P."/>
        </authorList>
    </citation>
    <scope>NUCLEOTIDE SEQUENCE [LARGE SCALE GENOMIC DNA]</scope>
    <source>
        <strain evidence="2">cv. Pinot noir / PN40024</strain>
    </source>
</reference>
<dbReference type="PaxDb" id="29760-VIT_17s0000g09600.t01"/>
<dbReference type="HOGENOM" id="CLU_3145542_0_0_1"/>
<dbReference type="Proteomes" id="UP000009183">
    <property type="component" value="Chromosome 17"/>
</dbReference>
<name>D7SHF8_VITVI</name>
<gene>
    <name evidence="1" type="ordered locus">VIT_17s0000g09600</name>
</gene>
<proteinExistence type="predicted"/>
<organism evidence="1 2">
    <name type="scientific">Vitis vinifera</name>
    <name type="common">Grape</name>
    <dbReference type="NCBI Taxonomy" id="29760"/>
    <lineage>
        <taxon>Eukaryota</taxon>
        <taxon>Viridiplantae</taxon>
        <taxon>Streptophyta</taxon>
        <taxon>Embryophyta</taxon>
        <taxon>Tracheophyta</taxon>
        <taxon>Spermatophyta</taxon>
        <taxon>Magnoliopsida</taxon>
        <taxon>eudicotyledons</taxon>
        <taxon>Gunneridae</taxon>
        <taxon>Pentapetalae</taxon>
        <taxon>rosids</taxon>
        <taxon>Vitales</taxon>
        <taxon>Vitaceae</taxon>
        <taxon>Viteae</taxon>
        <taxon>Vitis</taxon>
    </lineage>
</organism>
<accession>D7SHF8</accession>
<sequence>MMLLLYSSDEMKNIVSVQFLSDTHQKKIGSFLGLLYKENYCSLCYFSFF</sequence>